<organism evidence="3 4">
    <name type="scientific">Limulus polyphemus</name>
    <name type="common">Atlantic horseshoe crab</name>
    <dbReference type="NCBI Taxonomy" id="6850"/>
    <lineage>
        <taxon>Eukaryota</taxon>
        <taxon>Metazoa</taxon>
        <taxon>Ecdysozoa</taxon>
        <taxon>Arthropoda</taxon>
        <taxon>Chelicerata</taxon>
        <taxon>Merostomata</taxon>
        <taxon>Xiphosura</taxon>
        <taxon>Limulidae</taxon>
        <taxon>Limulus</taxon>
    </lineage>
</organism>
<name>A0ABM1RUB7_LIMPO</name>
<dbReference type="InterPro" id="IPR055404">
    <property type="entry name" value="ARM_KNTC1_2nd"/>
</dbReference>
<feature type="domain" description="KNTC1 third ARM-repeats" evidence="1">
    <location>
        <begin position="671"/>
        <end position="881"/>
    </location>
</feature>
<dbReference type="GeneID" id="111083049"/>
<dbReference type="PANTHER" id="PTHR15688">
    <property type="entry name" value="KINETOCHORE-ASSOCIATED PROTEIN 1"/>
    <property type="match status" value="1"/>
</dbReference>
<accession>A0ABM1RUB7</accession>
<dbReference type="Pfam" id="PF24516">
    <property type="entry name" value="ARM_KNTC1_2nd"/>
    <property type="match status" value="1"/>
</dbReference>
<evidence type="ECO:0000259" key="1">
    <source>
        <dbReference type="Pfam" id="PF24515"/>
    </source>
</evidence>
<dbReference type="InterPro" id="IPR052802">
    <property type="entry name" value="KNTC1"/>
</dbReference>
<sequence>DVVASWLTQRAFNMEVLKKDSWPDSAIELLEVLPNVCDLMAGQSVTGITTVSVEISLHLWQRIAATSGSSLATLLELLSNLKELMDLKKNYGCHLSLSEFCQEDKVAVVFLILDWVRDVNVMRRLLEHFLCNYMKRNELDEGNTLLSYIQEVLDTSPHTWWYWEEAPWEEKVLAVINCMQQYPDQRMTAIVATISQAPLPWNTAVQKLVDQELSTDHPRKYELEIQVRSIGLKLVLKKYEQRNFNINNTGAAEVLVQYILSQDRDTALEDALQVVKAYDHISDIDCYLFYMRFLLQRERLDDFMELTSLLQPTKLEMCCERFVSFVEMLLEEPDLWRDEQYSRYLKVMTTGSVYILKRVLEHQVKWKETLQDFETCLHLQVEFGTVCSPYTLLDKKWCWNFVVEKVTSFLEGEPLTSITPVIGEKKKQKVNTSYSHFYRLGEILGFRRELVMGLFAQKMAKKGNFELAVTFCRELVAVYPSATSAEILLSVCEHFCENLNDFDQTTEQSAYLFHSLHDLMMHTVSFCTPALLPRCIGLSQWTSLLAGLADLATSSLTHSKINPVRLDHYTLWRFSPFYRDQGLKIQMEHVVPVITEYINICLNNHDSKLPEQNVCSLNHLVKYLREKGQEQGTLRLLVTTCQNDLLLRNKADGDNKVYTSAVQQMKLIVRDITLSLISRICSQKRVDSLLSLGLISSVNKKEALGILKDLVRLCGTDFRRLSAVSLVGWEYSKLSSLPEAVLEFSNLNTRSTWGARLAKLGISFKDAFSTSSQQECYRLLVDLVENHQVDITLIQEYCGAFHLEVDEALLTYLKALLLGTEIQQWLYNPGWSLKELEKVNTALSKAENVIAIVNNPELLLNTLKTICEKVDPYCYEVLHFVHKYILQIEAKVPSSCANWAEKGLELLKFLEIYKRRSPPSECEIDNWLSSHPEQDELPEISKYRLPFQPLLTGDTWKIIGAELSEKTVYIWLSVATLLNLSPDQLRVVAVQNVVIHLLSSTTQRYASWDQECLQNNVLEFLKQVFSEISNPEMATACGSWVVKRLPP</sequence>
<evidence type="ECO:0000313" key="4">
    <source>
        <dbReference type="RefSeq" id="XP_022234972.1"/>
    </source>
</evidence>
<dbReference type="Proteomes" id="UP000694941">
    <property type="component" value="Unplaced"/>
</dbReference>
<proteinExistence type="predicted"/>
<protein>
    <submittedName>
        <fullName evidence="4">Kinetochore-associated protein 1-like</fullName>
    </submittedName>
</protein>
<gene>
    <name evidence="4" type="primary">LOC111083049</name>
</gene>
<dbReference type="RefSeq" id="XP_022234972.1">
    <property type="nucleotide sequence ID" value="XM_022379264.1"/>
</dbReference>
<evidence type="ECO:0000259" key="2">
    <source>
        <dbReference type="Pfam" id="PF24516"/>
    </source>
</evidence>
<dbReference type="InterPro" id="IPR055405">
    <property type="entry name" value="ARM_KNTC1_3rd"/>
</dbReference>
<feature type="non-terminal residue" evidence="4">
    <location>
        <position position="1"/>
    </location>
</feature>
<feature type="non-terminal residue" evidence="4">
    <location>
        <position position="1047"/>
    </location>
</feature>
<feature type="domain" description="KNTC1 second ARM-repeats" evidence="2">
    <location>
        <begin position="145"/>
        <end position="306"/>
    </location>
</feature>
<dbReference type="PANTHER" id="PTHR15688:SF1">
    <property type="entry name" value="KINETOCHORE-ASSOCIATED PROTEIN 1"/>
    <property type="match status" value="1"/>
</dbReference>
<evidence type="ECO:0000313" key="3">
    <source>
        <dbReference type="Proteomes" id="UP000694941"/>
    </source>
</evidence>
<dbReference type="Pfam" id="PF24515">
    <property type="entry name" value="ARM_KNTC1_3rd"/>
    <property type="match status" value="1"/>
</dbReference>
<reference evidence="4" key="1">
    <citation type="submission" date="2025-08" db="UniProtKB">
        <authorList>
            <consortium name="RefSeq"/>
        </authorList>
    </citation>
    <scope>IDENTIFICATION</scope>
    <source>
        <tissue evidence="4">Muscle</tissue>
    </source>
</reference>
<keyword evidence="3" id="KW-1185">Reference proteome</keyword>